<evidence type="ECO:0000313" key="2">
    <source>
        <dbReference type="EMBL" id="EPQ53639.1"/>
    </source>
</evidence>
<dbReference type="EMBL" id="KB469305">
    <property type="protein sequence ID" value="EPQ53639.1"/>
    <property type="molecule type" value="Genomic_DNA"/>
</dbReference>
<dbReference type="InterPro" id="IPR045340">
    <property type="entry name" value="DUF6533"/>
</dbReference>
<dbReference type="HOGENOM" id="CLU_2483577_0_0_1"/>
<gene>
    <name evidence="2" type="ORF">GLOTRDRAFT_130976</name>
</gene>
<dbReference type="GeneID" id="19302199"/>
<evidence type="ECO:0000259" key="1">
    <source>
        <dbReference type="Pfam" id="PF20151"/>
    </source>
</evidence>
<keyword evidence="3" id="KW-1185">Reference proteome</keyword>
<dbReference type="AlphaFoldDB" id="S7RLS0"/>
<dbReference type="RefSeq" id="XP_007867946.1">
    <property type="nucleotide sequence ID" value="XM_007869755.1"/>
</dbReference>
<name>S7RLS0_GLOTA</name>
<evidence type="ECO:0000313" key="3">
    <source>
        <dbReference type="Proteomes" id="UP000030669"/>
    </source>
</evidence>
<protein>
    <recommendedName>
        <fullName evidence="1">DUF6533 domain-containing protein</fullName>
    </recommendedName>
</protein>
<feature type="domain" description="DUF6533" evidence="1">
    <location>
        <begin position="23"/>
        <end position="64"/>
    </location>
</feature>
<proteinExistence type="predicted"/>
<reference evidence="2 3" key="1">
    <citation type="journal article" date="2012" name="Science">
        <title>The Paleozoic origin of enzymatic lignin decomposition reconstructed from 31 fungal genomes.</title>
        <authorList>
            <person name="Floudas D."/>
            <person name="Binder M."/>
            <person name="Riley R."/>
            <person name="Barry K."/>
            <person name="Blanchette R.A."/>
            <person name="Henrissat B."/>
            <person name="Martinez A.T."/>
            <person name="Otillar R."/>
            <person name="Spatafora J.W."/>
            <person name="Yadav J.S."/>
            <person name="Aerts A."/>
            <person name="Benoit I."/>
            <person name="Boyd A."/>
            <person name="Carlson A."/>
            <person name="Copeland A."/>
            <person name="Coutinho P.M."/>
            <person name="de Vries R.P."/>
            <person name="Ferreira P."/>
            <person name="Findley K."/>
            <person name="Foster B."/>
            <person name="Gaskell J."/>
            <person name="Glotzer D."/>
            <person name="Gorecki P."/>
            <person name="Heitman J."/>
            <person name="Hesse C."/>
            <person name="Hori C."/>
            <person name="Igarashi K."/>
            <person name="Jurgens J.A."/>
            <person name="Kallen N."/>
            <person name="Kersten P."/>
            <person name="Kohler A."/>
            <person name="Kuees U."/>
            <person name="Kumar T.K.A."/>
            <person name="Kuo A."/>
            <person name="LaButti K."/>
            <person name="Larrondo L.F."/>
            <person name="Lindquist E."/>
            <person name="Ling A."/>
            <person name="Lombard V."/>
            <person name="Lucas S."/>
            <person name="Lundell T."/>
            <person name="Martin R."/>
            <person name="McLaughlin D.J."/>
            <person name="Morgenstern I."/>
            <person name="Morin E."/>
            <person name="Murat C."/>
            <person name="Nagy L.G."/>
            <person name="Nolan M."/>
            <person name="Ohm R.A."/>
            <person name="Patyshakuliyeva A."/>
            <person name="Rokas A."/>
            <person name="Ruiz-Duenas F.J."/>
            <person name="Sabat G."/>
            <person name="Salamov A."/>
            <person name="Samejima M."/>
            <person name="Schmutz J."/>
            <person name="Slot J.C."/>
            <person name="St John F."/>
            <person name="Stenlid J."/>
            <person name="Sun H."/>
            <person name="Sun S."/>
            <person name="Syed K."/>
            <person name="Tsang A."/>
            <person name="Wiebenga A."/>
            <person name="Young D."/>
            <person name="Pisabarro A."/>
            <person name="Eastwood D.C."/>
            <person name="Martin F."/>
            <person name="Cullen D."/>
            <person name="Grigoriev I.V."/>
            <person name="Hibbett D.S."/>
        </authorList>
    </citation>
    <scope>NUCLEOTIDE SEQUENCE [LARGE SCALE GENOMIC DNA]</scope>
    <source>
        <strain evidence="2 3">ATCC 11539</strain>
    </source>
</reference>
<accession>S7RLS0</accession>
<dbReference type="Pfam" id="PF20151">
    <property type="entry name" value="DUF6533"/>
    <property type="match status" value="1"/>
</dbReference>
<dbReference type="OrthoDB" id="3251775at2759"/>
<sequence>MKREKHANRHQFAIYVDRQVNRYANFSRLALMIYDIVLNLGREKQLVWDTKFRTYSLLYYMSRYPLVPFQVFEVFYTPSMPQYVVSR</sequence>
<organism evidence="2 3">
    <name type="scientific">Gloeophyllum trabeum (strain ATCC 11539 / FP-39264 / Madison 617)</name>
    <name type="common">Brown rot fungus</name>
    <dbReference type="NCBI Taxonomy" id="670483"/>
    <lineage>
        <taxon>Eukaryota</taxon>
        <taxon>Fungi</taxon>
        <taxon>Dikarya</taxon>
        <taxon>Basidiomycota</taxon>
        <taxon>Agaricomycotina</taxon>
        <taxon>Agaricomycetes</taxon>
        <taxon>Gloeophyllales</taxon>
        <taxon>Gloeophyllaceae</taxon>
        <taxon>Gloeophyllum</taxon>
    </lineage>
</organism>
<dbReference type="KEGG" id="gtr:GLOTRDRAFT_130976"/>
<dbReference type="Proteomes" id="UP000030669">
    <property type="component" value="Unassembled WGS sequence"/>
</dbReference>